<dbReference type="eggNOG" id="ENOG502S1D5">
    <property type="taxonomic scope" value="Eukaryota"/>
</dbReference>
<gene>
    <name evidence="1" type="ORF">BE221DRAFT_66882</name>
</gene>
<dbReference type="Proteomes" id="UP000195557">
    <property type="component" value="Unassembled WGS sequence"/>
</dbReference>
<organism evidence="1">
    <name type="scientific">Ostreococcus tauri</name>
    <name type="common">Marine green alga</name>
    <dbReference type="NCBI Taxonomy" id="70448"/>
    <lineage>
        <taxon>Eukaryota</taxon>
        <taxon>Viridiplantae</taxon>
        <taxon>Chlorophyta</taxon>
        <taxon>Mamiellophyceae</taxon>
        <taxon>Mamiellales</taxon>
        <taxon>Bathycoccaceae</taxon>
        <taxon>Ostreococcus</taxon>
    </lineage>
</organism>
<accession>A0A1Y5IM23</accession>
<reference evidence="1" key="1">
    <citation type="submission" date="2017-04" db="EMBL/GenBank/DDBJ databases">
        <title>Population genomics of picophytoplankton unveils novel chromosome hypervariability.</title>
        <authorList>
            <consortium name="DOE Joint Genome Institute"/>
            <person name="Blanc-Mathieu R."/>
            <person name="Krasovec M."/>
            <person name="Hebrard M."/>
            <person name="Yau S."/>
            <person name="Desgranges E."/>
            <person name="Martin J."/>
            <person name="Schackwitz W."/>
            <person name="Kuo A."/>
            <person name="Salin G."/>
            <person name="Donnadieu C."/>
            <person name="Desdevises Y."/>
            <person name="Sanchez-Ferandin S."/>
            <person name="Moreau H."/>
            <person name="Rivals E."/>
            <person name="Grigoriev I.V."/>
            <person name="Grimsley N."/>
            <person name="Eyre-Walker A."/>
            <person name="Piganeau G."/>
        </authorList>
    </citation>
    <scope>NUCLEOTIDE SEQUENCE [LARGE SCALE GENOMIC DNA]</scope>
    <source>
        <strain evidence="1">RCC 1115</strain>
    </source>
</reference>
<proteinExistence type="predicted"/>
<protein>
    <recommendedName>
        <fullName evidence="2">START-like domain</fullName>
    </recommendedName>
</protein>
<dbReference type="Gene3D" id="3.30.530.20">
    <property type="match status" value="1"/>
</dbReference>
<dbReference type="PANTHER" id="PTHR34560:SF1">
    <property type="entry name" value="START DOMAIN-CONTAINING PROTEIN"/>
    <property type="match status" value="1"/>
</dbReference>
<evidence type="ECO:0000313" key="1">
    <source>
        <dbReference type="EMBL" id="OUS49717.1"/>
    </source>
</evidence>
<name>A0A1Y5IM23_OSTTA</name>
<dbReference type="InterPro" id="IPR023393">
    <property type="entry name" value="START-like_dom_sf"/>
</dbReference>
<dbReference type="EMBL" id="KZ155771">
    <property type="protein sequence ID" value="OUS49717.1"/>
    <property type="molecule type" value="Genomic_DNA"/>
</dbReference>
<evidence type="ECO:0008006" key="2">
    <source>
        <dbReference type="Google" id="ProtNLM"/>
    </source>
</evidence>
<sequence length="354" mass="39272">MVDASKRSSDDVDDVAVCVDDGVKIEDALRDERLLDAYRTFSSSASTCDDRWGLAETGSAAERWMCALKENPTGWTRQKSIVQTLSASALSSLTSSVFSTVRADATGSDASSTAGKSGERTRIYYRCDSKRTLSVRVETVIARDMLVPLLSVLNESELYSSWLPKWTSPTRLGVRESVKVAQVGRCSQLVIITCDAPWPLETRQVVLDAVAFDDMDANGDIGVLLRTRDCDTDTRVPPKPSDEVITRIEVDGAFLFRRVPSEWAKDVGGEVTSVAQDDILVSFGFTVDPKLDYIPTWLLNFIVRTVIGTLWGAFIRVAEEVRDGLRPAHAEVITKKREHLYEWVEQRASCMFAI</sequence>
<dbReference type="AlphaFoldDB" id="A0A1Y5IM23"/>
<dbReference type="SUPFAM" id="SSF55961">
    <property type="entry name" value="Bet v1-like"/>
    <property type="match status" value="1"/>
</dbReference>
<dbReference type="PANTHER" id="PTHR34560">
    <property type="entry name" value="POLYKETIDE CYCLASE/DEHYDRASE/LIPID TRANSPORT SUPERFAMILY PROTEIN"/>
    <property type="match status" value="1"/>
</dbReference>